<reference evidence="2 3" key="1">
    <citation type="submission" date="2021-03" db="EMBL/GenBank/DDBJ databases">
        <title>Geobacter metallireducens gen. nov. sp. nov., a microorganism capable of coupling the complete oxidation of organic compounds to the reduction of iron and other metals.</title>
        <authorList>
            <person name="Li Y."/>
        </authorList>
    </citation>
    <scope>NUCLEOTIDE SEQUENCE [LARGE SCALE GENOMIC DNA]</scope>
    <source>
        <strain evidence="2 3">Jerry-YX</strain>
    </source>
</reference>
<name>A0ABX7Q1T6_9BACT</name>
<accession>A0ABX7Q1T6</accession>
<organism evidence="2 3">
    <name type="scientific">Geobacter benzoatilyticus</name>
    <dbReference type="NCBI Taxonomy" id="2815309"/>
    <lineage>
        <taxon>Bacteria</taxon>
        <taxon>Pseudomonadati</taxon>
        <taxon>Thermodesulfobacteriota</taxon>
        <taxon>Desulfuromonadia</taxon>
        <taxon>Geobacterales</taxon>
        <taxon>Geobacteraceae</taxon>
        <taxon>Geobacter</taxon>
    </lineage>
</organism>
<feature type="coiled-coil region" evidence="1">
    <location>
        <begin position="180"/>
        <end position="242"/>
    </location>
</feature>
<evidence type="ECO:0000256" key="1">
    <source>
        <dbReference type="SAM" id="Coils"/>
    </source>
</evidence>
<dbReference type="RefSeq" id="WP_207162725.1">
    <property type="nucleotide sequence ID" value="NZ_CP071382.1"/>
</dbReference>
<feature type="coiled-coil region" evidence="1">
    <location>
        <begin position="36"/>
        <end position="63"/>
    </location>
</feature>
<gene>
    <name evidence="2" type="ORF">JZM60_12215</name>
</gene>
<keyword evidence="3" id="KW-1185">Reference proteome</keyword>
<proteinExistence type="predicted"/>
<evidence type="ECO:0000313" key="3">
    <source>
        <dbReference type="Proteomes" id="UP000663651"/>
    </source>
</evidence>
<protein>
    <submittedName>
        <fullName evidence="2">Uncharacterized protein</fullName>
    </submittedName>
</protein>
<keyword evidence="1" id="KW-0175">Coiled coil</keyword>
<evidence type="ECO:0000313" key="2">
    <source>
        <dbReference type="EMBL" id="QSV44911.1"/>
    </source>
</evidence>
<sequence>MKKKSLDPTSEAAIDFVKFENQRSQGHRTPETIAAHEIYEVRRAESEKELSAQREEMEAVRQESFAMGAIKAIDANIAYNEFLKVITIYRIKQQKDYKFGGMTWDEFCEANGIARRTIDRIIEEVRPVFEAFSANLADLCGMPLSKIRQLGNSVSANLAEIQDNAIIYGDETIPITPDHCDEIQALIDRINEDLEQKNAAVEEAKKSLATTDRVLAGKEKKLNEYEKKLARMEEEAASKGLSLDEEDFQKKIENLKMSFDGYLLRVDPASNIFAHYKEVTPRMRAALISFLHYIQMQALSAYDTAVTTHGDPVMNPELLEDFERWQQKQQM</sequence>
<dbReference type="EMBL" id="CP071382">
    <property type="protein sequence ID" value="QSV44911.1"/>
    <property type="molecule type" value="Genomic_DNA"/>
</dbReference>
<dbReference type="Proteomes" id="UP000663651">
    <property type="component" value="Chromosome"/>
</dbReference>